<keyword evidence="4" id="KW-1185">Reference proteome</keyword>
<sequence>MRTLVTPVDPNNMTPVLSSLKLRRFQALMSADERCTEHAARLSLSLPCKMKTLIFMFLLLLLGIFIYETDGQYNFGDLLSVNRASSCRCLGPNVYKHFAVFVGNEEFPGKEPGQNIFHFTGPTKDQAECIFGRLEDDQGTFQLDNYLDNDLTPRIPADMRASIIALHRNCGRYRLMSNNCEHIGTEVRYGEARLQQRGTRVSWVCRILPRGRRPRRDLEKTLPLEYTYASCDKLCPAAGNRKAG</sequence>
<name>A0AAV6PPG1_SOLSE</name>
<dbReference type="Pfam" id="PF04970">
    <property type="entry name" value="LRAT"/>
    <property type="match status" value="1"/>
</dbReference>
<keyword evidence="1" id="KW-0812">Transmembrane</keyword>
<dbReference type="Proteomes" id="UP000693946">
    <property type="component" value="Linkage Group LG9"/>
</dbReference>
<feature type="transmembrane region" description="Helical" evidence="1">
    <location>
        <begin position="50"/>
        <end position="67"/>
    </location>
</feature>
<evidence type="ECO:0000313" key="3">
    <source>
        <dbReference type="EMBL" id="KAG7474225.1"/>
    </source>
</evidence>
<keyword evidence="1" id="KW-0472">Membrane</keyword>
<dbReference type="InterPro" id="IPR007053">
    <property type="entry name" value="LRAT_dom"/>
</dbReference>
<comment type="caution">
    <text evidence="3">The sequence shown here is derived from an EMBL/GenBank/DDBJ whole genome shotgun (WGS) entry which is preliminary data.</text>
</comment>
<gene>
    <name evidence="3" type="ORF">JOB18_004500</name>
</gene>
<proteinExistence type="predicted"/>
<dbReference type="PROSITE" id="PS51934">
    <property type="entry name" value="LRAT"/>
    <property type="match status" value="1"/>
</dbReference>
<accession>A0AAV6PPG1</accession>
<dbReference type="AlphaFoldDB" id="A0AAV6PPG1"/>
<evidence type="ECO:0000259" key="2">
    <source>
        <dbReference type="PROSITE" id="PS51934"/>
    </source>
</evidence>
<organism evidence="3 4">
    <name type="scientific">Solea senegalensis</name>
    <name type="common">Senegalese sole</name>
    <dbReference type="NCBI Taxonomy" id="28829"/>
    <lineage>
        <taxon>Eukaryota</taxon>
        <taxon>Metazoa</taxon>
        <taxon>Chordata</taxon>
        <taxon>Craniata</taxon>
        <taxon>Vertebrata</taxon>
        <taxon>Euteleostomi</taxon>
        <taxon>Actinopterygii</taxon>
        <taxon>Neopterygii</taxon>
        <taxon>Teleostei</taxon>
        <taxon>Neoteleostei</taxon>
        <taxon>Acanthomorphata</taxon>
        <taxon>Carangaria</taxon>
        <taxon>Pleuronectiformes</taxon>
        <taxon>Pleuronectoidei</taxon>
        <taxon>Soleidae</taxon>
        <taxon>Solea</taxon>
    </lineage>
</organism>
<reference evidence="3 4" key="1">
    <citation type="journal article" date="2021" name="Sci. Rep.">
        <title>Chromosome anchoring in Senegalese sole (Solea senegalensis) reveals sex-associated markers and genome rearrangements in flatfish.</title>
        <authorList>
            <person name="Guerrero-Cozar I."/>
            <person name="Gomez-Garrido J."/>
            <person name="Berbel C."/>
            <person name="Martinez-Blanch J.F."/>
            <person name="Alioto T."/>
            <person name="Claros M.G."/>
            <person name="Gagnaire P.A."/>
            <person name="Manchado M."/>
        </authorList>
    </citation>
    <scope>NUCLEOTIDE SEQUENCE [LARGE SCALE GENOMIC DNA]</scope>
    <source>
        <strain evidence="3">Sse05_10M</strain>
    </source>
</reference>
<keyword evidence="1" id="KW-1133">Transmembrane helix</keyword>
<feature type="domain" description="LRAT" evidence="2">
    <location>
        <begin position="87"/>
        <end position="196"/>
    </location>
</feature>
<dbReference type="EMBL" id="JAGKHQ010000021">
    <property type="protein sequence ID" value="KAG7474225.1"/>
    <property type="molecule type" value="Genomic_DNA"/>
</dbReference>
<evidence type="ECO:0000256" key="1">
    <source>
        <dbReference type="SAM" id="Phobius"/>
    </source>
</evidence>
<evidence type="ECO:0000313" key="4">
    <source>
        <dbReference type="Proteomes" id="UP000693946"/>
    </source>
</evidence>
<protein>
    <recommendedName>
        <fullName evidence="2">LRAT domain-containing protein</fullName>
    </recommendedName>
</protein>